<sequence length="99" mass="11558">MPSYQSILEHFPEVQCISGVDQLSSPVAQPIPAQCIRAPSAQCISPAECISQWRAPYWFPYIQEDIQESILHRLVPKHTRRHRLLTWSTNIEYQHRLFS</sequence>
<evidence type="ECO:0000313" key="3">
    <source>
        <dbReference type="EMBL" id="KUM47812.1"/>
    </source>
</evidence>
<dbReference type="EMBL" id="LKAM01000006">
    <property type="protein sequence ID" value="KUM47805.1"/>
    <property type="molecule type" value="Genomic_DNA"/>
</dbReference>
<dbReference type="EMBL" id="LKAM01000025">
    <property type="protein sequence ID" value="KUM45180.1"/>
    <property type="molecule type" value="Genomic_DNA"/>
</dbReference>
<accession>A0A101LTR0</accession>
<keyword evidence="1" id="KW-0496">Mitochondrion</keyword>
<name>A0A101LTR0_PICGL</name>
<dbReference type="EMBL" id="LKAM01000006">
    <property type="protein sequence ID" value="KUM47812.1"/>
    <property type="molecule type" value="Genomic_DNA"/>
</dbReference>
<protein>
    <submittedName>
        <fullName evidence="1">Uncharacterized protein</fullName>
    </submittedName>
</protein>
<organism evidence="1">
    <name type="scientific">Picea glauca</name>
    <name type="common">White spruce</name>
    <name type="synonym">Pinus glauca</name>
    <dbReference type="NCBI Taxonomy" id="3330"/>
    <lineage>
        <taxon>Eukaryota</taxon>
        <taxon>Viridiplantae</taxon>
        <taxon>Streptophyta</taxon>
        <taxon>Embryophyta</taxon>
        <taxon>Tracheophyta</taxon>
        <taxon>Spermatophyta</taxon>
        <taxon>Pinopsida</taxon>
        <taxon>Pinidae</taxon>
        <taxon>Conifers I</taxon>
        <taxon>Pinales</taxon>
        <taxon>Pinaceae</taxon>
        <taxon>Picea</taxon>
    </lineage>
</organism>
<proteinExistence type="predicted"/>
<comment type="caution">
    <text evidence="1">The sequence shown here is derived from an EMBL/GenBank/DDBJ whole genome shotgun (WGS) entry which is preliminary data.</text>
</comment>
<evidence type="ECO:0000313" key="1">
    <source>
        <dbReference type="EMBL" id="KUM45180.1"/>
    </source>
</evidence>
<geneLocation type="mitochondrion" evidence="1"/>
<gene>
    <name evidence="1" type="ORF">ABT39_MTgene3595</name>
    <name evidence="2" type="ORF">ABT39_MTgene4799</name>
    <name evidence="3" type="ORF">ABT39_MTgene4806</name>
</gene>
<dbReference type="AlphaFoldDB" id="A0A101LTR0"/>
<evidence type="ECO:0000313" key="2">
    <source>
        <dbReference type="EMBL" id="KUM47805.1"/>
    </source>
</evidence>
<reference evidence="1" key="1">
    <citation type="journal article" date="2015" name="Genome Biol. Evol.">
        <title>Organellar Genomes of White Spruce (Picea glauca): Assembly and Annotation.</title>
        <authorList>
            <person name="Jackman S.D."/>
            <person name="Warren R.L."/>
            <person name="Gibb E.A."/>
            <person name="Vandervalk B.P."/>
            <person name="Mohamadi H."/>
            <person name="Chu J."/>
            <person name="Raymond A."/>
            <person name="Pleasance S."/>
            <person name="Coope R."/>
            <person name="Wildung M.R."/>
            <person name="Ritland C.E."/>
            <person name="Bousquet J."/>
            <person name="Jones S.J."/>
            <person name="Bohlmann J."/>
            <person name="Birol I."/>
        </authorList>
    </citation>
    <scope>NUCLEOTIDE SEQUENCE [LARGE SCALE GENOMIC DNA]</scope>
    <source>
        <tissue evidence="1">Flushing bud</tissue>
    </source>
</reference>